<dbReference type="PANTHER" id="PTHR45774:SF3">
    <property type="entry name" value="BTB (POZ) DOMAIN-CONTAINING 2B-RELATED"/>
    <property type="match status" value="1"/>
</dbReference>
<dbReference type="Proteomes" id="UP000887572">
    <property type="component" value="Unplaced"/>
</dbReference>
<protein>
    <submittedName>
        <fullName evidence="3">BTB domain-containing protein</fullName>
    </submittedName>
</protein>
<evidence type="ECO:0000313" key="3">
    <source>
        <dbReference type="WBParaSite" id="Gr19_v10_g16249.t1"/>
    </source>
</evidence>
<keyword evidence="2" id="KW-1185">Reference proteome</keyword>
<dbReference type="AlphaFoldDB" id="A0A914HCH5"/>
<organism evidence="2 3">
    <name type="scientific">Globodera rostochiensis</name>
    <name type="common">Golden nematode worm</name>
    <name type="synonym">Heterodera rostochiensis</name>
    <dbReference type="NCBI Taxonomy" id="31243"/>
    <lineage>
        <taxon>Eukaryota</taxon>
        <taxon>Metazoa</taxon>
        <taxon>Ecdysozoa</taxon>
        <taxon>Nematoda</taxon>
        <taxon>Chromadorea</taxon>
        <taxon>Rhabditida</taxon>
        <taxon>Tylenchina</taxon>
        <taxon>Tylenchomorpha</taxon>
        <taxon>Tylenchoidea</taxon>
        <taxon>Heteroderidae</taxon>
        <taxon>Heteroderinae</taxon>
        <taxon>Globodera</taxon>
    </lineage>
</organism>
<evidence type="ECO:0000313" key="2">
    <source>
        <dbReference type="Proteomes" id="UP000887572"/>
    </source>
</evidence>
<evidence type="ECO:0000259" key="1">
    <source>
        <dbReference type="PROSITE" id="PS50097"/>
    </source>
</evidence>
<dbReference type="GO" id="GO:0005829">
    <property type="term" value="C:cytosol"/>
    <property type="evidence" value="ECO:0007669"/>
    <property type="project" value="TreeGrafter"/>
</dbReference>
<dbReference type="InterPro" id="IPR000210">
    <property type="entry name" value="BTB/POZ_dom"/>
</dbReference>
<sequence length="236" mass="26181">MSGCTKRTKCPVGQIVIIFPSTNNLILLPAHKLILTAASDVFEAMFRFDAQNAKAAGGAANSGEIKPVEVPDVEVGAFKAMLAFIYADDPSGISGDNLFVVLYAANKYDVSGLVKACVNFPKEKLRNVFLSIEQARVLGEEDFARNCLYHIDENAATLIQSKDFCKLIKNYFPSGVLTRDEIISVFLHHSSGALPELYPLQFPAQRRIGSELYPLQFPNWHGIRYIPSSQRTRRPQ</sequence>
<dbReference type="WBParaSite" id="Gr19_v10_g16249.t1">
    <property type="protein sequence ID" value="Gr19_v10_g16249.t1"/>
    <property type="gene ID" value="Gr19_v10_g16249"/>
</dbReference>
<name>A0A914HCH5_GLORO</name>
<dbReference type="Pfam" id="PF00651">
    <property type="entry name" value="BTB"/>
    <property type="match status" value="1"/>
</dbReference>
<dbReference type="PROSITE" id="PS50097">
    <property type="entry name" value="BTB"/>
    <property type="match status" value="1"/>
</dbReference>
<dbReference type="InterPro" id="IPR011333">
    <property type="entry name" value="SKP1/BTB/POZ_sf"/>
</dbReference>
<dbReference type="GO" id="GO:0022008">
    <property type="term" value="P:neurogenesis"/>
    <property type="evidence" value="ECO:0007669"/>
    <property type="project" value="TreeGrafter"/>
</dbReference>
<reference evidence="3" key="1">
    <citation type="submission" date="2022-11" db="UniProtKB">
        <authorList>
            <consortium name="WormBaseParasite"/>
        </authorList>
    </citation>
    <scope>IDENTIFICATION</scope>
</reference>
<dbReference type="SMART" id="SM00225">
    <property type="entry name" value="BTB"/>
    <property type="match status" value="1"/>
</dbReference>
<feature type="domain" description="BTB" evidence="1">
    <location>
        <begin position="28"/>
        <end position="89"/>
    </location>
</feature>
<proteinExistence type="predicted"/>
<dbReference type="Gene3D" id="3.30.710.10">
    <property type="entry name" value="Potassium Channel Kv1.1, Chain A"/>
    <property type="match status" value="1"/>
</dbReference>
<dbReference type="SUPFAM" id="SSF54695">
    <property type="entry name" value="POZ domain"/>
    <property type="match status" value="1"/>
</dbReference>
<dbReference type="PANTHER" id="PTHR45774">
    <property type="entry name" value="BTB/POZ DOMAIN-CONTAINING"/>
    <property type="match status" value="1"/>
</dbReference>
<accession>A0A914HCH5</accession>